<name>A0A2V1D8X9_9PLEO</name>
<accession>A0A2V1D8X9</accession>
<evidence type="ECO:0000313" key="8">
    <source>
        <dbReference type="EMBL" id="PVH94512.1"/>
    </source>
</evidence>
<dbReference type="PANTHER" id="PTHR15549">
    <property type="entry name" value="PAIRED IMMUNOGLOBULIN-LIKE TYPE 2 RECEPTOR"/>
    <property type="match status" value="1"/>
</dbReference>
<organism evidence="8 9">
    <name type="scientific">Periconia macrospinosa</name>
    <dbReference type="NCBI Taxonomy" id="97972"/>
    <lineage>
        <taxon>Eukaryota</taxon>
        <taxon>Fungi</taxon>
        <taxon>Dikarya</taxon>
        <taxon>Ascomycota</taxon>
        <taxon>Pezizomycotina</taxon>
        <taxon>Dothideomycetes</taxon>
        <taxon>Pleosporomycetidae</taxon>
        <taxon>Pleosporales</taxon>
        <taxon>Massarineae</taxon>
        <taxon>Periconiaceae</taxon>
        <taxon>Periconia</taxon>
    </lineage>
</organism>
<feature type="signal peptide" evidence="7">
    <location>
        <begin position="1"/>
        <end position="19"/>
    </location>
</feature>
<feature type="compositionally biased region" description="Polar residues" evidence="5">
    <location>
        <begin position="247"/>
        <end position="262"/>
    </location>
</feature>
<keyword evidence="2 6" id="KW-0812">Transmembrane</keyword>
<sequence length="349" mass="35751">MLRKAVLAAALLCAEFAFAEYDQFYFPTKDANNRCHDAGNACPPPSVCAHEALTDTHYCCTTGSKDAVCWINSQTCRGEDKKPATGQLGCPTNASPNGYCCRSDKEQCTLRSGQINICWAVPANPIATVSQDLINNTYSSLLSASPSAKTLTVELAALLSTSSSVPPSSSTSTPSNTPSSSPPAEPLSSTPSTTPSTSPSTSPSPPPTSSSISGGAIGGIVAGAIAGIAAVSGGIFLLLRRRRNNNASPSADHASTSPSSHNKTAEMDGASFVTSQNPYINNGHAYSAVAQNPPGTSAKYAYMAEAGAGNGSWHQPVEMPAEVAQEMDAGHKGSAPPSRNGGPPSSEVK</sequence>
<evidence type="ECO:0000256" key="6">
    <source>
        <dbReference type="SAM" id="Phobius"/>
    </source>
</evidence>
<protein>
    <recommendedName>
        <fullName evidence="10">Mid2 domain-containing protein</fullName>
    </recommendedName>
</protein>
<evidence type="ECO:0000313" key="9">
    <source>
        <dbReference type="Proteomes" id="UP000244855"/>
    </source>
</evidence>
<comment type="subcellular location">
    <subcellularLocation>
        <location evidence="1">Membrane</location>
        <topology evidence="1">Single-pass membrane protein</topology>
    </subcellularLocation>
</comment>
<feature type="region of interest" description="Disordered" evidence="5">
    <location>
        <begin position="309"/>
        <end position="349"/>
    </location>
</feature>
<dbReference type="EMBL" id="KZ805531">
    <property type="protein sequence ID" value="PVH94512.1"/>
    <property type="molecule type" value="Genomic_DNA"/>
</dbReference>
<dbReference type="STRING" id="97972.A0A2V1D8X9"/>
<keyword evidence="4 6" id="KW-0472">Membrane</keyword>
<reference evidence="8 9" key="1">
    <citation type="journal article" date="2018" name="Sci. Rep.">
        <title>Comparative genomics provides insights into the lifestyle and reveals functional heterogeneity of dark septate endophytic fungi.</title>
        <authorList>
            <person name="Knapp D.G."/>
            <person name="Nemeth J.B."/>
            <person name="Barry K."/>
            <person name="Hainaut M."/>
            <person name="Henrissat B."/>
            <person name="Johnson J."/>
            <person name="Kuo A."/>
            <person name="Lim J.H.P."/>
            <person name="Lipzen A."/>
            <person name="Nolan M."/>
            <person name="Ohm R.A."/>
            <person name="Tamas L."/>
            <person name="Grigoriev I.V."/>
            <person name="Spatafora J.W."/>
            <person name="Nagy L.G."/>
            <person name="Kovacs G.M."/>
        </authorList>
    </citation>
    <scope>NUCLEOTIDE SEQUENCE [LARGE SCALE GENOMIC DNA]</scope>
    <source>
        <strain evidence="8 9">DSE2036</strain>
    </source>
</reference>
<gene>
    <name evidence="8" type="ORF">DM02DRAFT_633656</name>
</gene>
<keyword evidence="7" id="KW-0732">Signal</keyword>
<evidence type="ECO:0000256" key="1">
    <source>
        <dbReference type="ARBA" id="ARBA00004167"/>
    </source>
</evidence>
<dbReference type="PANTHER" id="PTHR15549:SF26">
    <property type="entry name" value="AXIAL BUDDING PATTERN PROTEIN 2-RELATED"/>
    <property type="match status" value="1"/>
</dbReference>
<dbReference type="AlphaFoldDB" id="A0A2V1D8X9"/>
<dbReference type="InterPro" id="IPR051694">
    <property type="entry name" value="Immunoregulatory_rcpt-like"/>
</dbReference>
<evidence type="ECO:0008006" key="10">
    <source>
        <dbReference type="Google" id="ProtNLM"/>
    </source>
</evidence>
<dbReference type="GO" id="GO:0016020">
    <property type="term" value="C:membrane"/>
    <property type="evidence" value="ECO:0007669"/>
    <property type="project" value="UniProtKB-SubCell"/>
</dbReference>
<evidence type="ECO:0000256" key="7">
    <source>
        <dbReference type="SAM" id="SignalP"/>
    </source>
</evidence>
<keyword evidence="9" id="KW-1185">Reference proteome</keyword>
<keyword evidence="3 6" id="KW-1133">Transmembrane helix</keyword>
<feature type="region of interest" description="Disordered" evidence="5">
    <location>
        <begin position="162"/>
        <end position="211"/>
    </location>
</feature>
<dbReference type="Proteomes" id="UP000244855">
    <property type="component" value="Unassembled WGS sequence"/>
</dbReference>
<proteinExistence type="predicted"/>
<feature type="compositionally biased region" description="Low complexity" evidence="5">
    <location>
        <begin position="186"/>
        <end position="201"/>
    </location>
</feature>
<feature type="compositionally biased region" description="Low complexity" evidence="5">
    <location>
        <begin position="162"/>
        <end position="179"/>
    </location>
</feature>
<feature type="region of interest" description="Disordered" evidence="5">
    <location>
        <begin position="246"/>
        <end position="265"/>
    </location>
</feature>
<feature type="transmembrane region" description="Helical" evidence="6">
    <location>
        <begin position="216"/>
        <end position="239"/>
    </location>
</feature>
<evidence type="ECO:0000256" key="3">
    <source>
        <dbReference type="ARBA" id="ARBA00022989"/>
    </source>
</evidence>
<evidence type="ECO:0000256" key="4">
    <source>
        <dbReference type="ARBA" id="ARBA00023136"/>
    </source>
</evidence>
<dbReference type="GO" id="GO:0071944">
    <property type="term" value="C:cell periphery"/>
    <property type="evidence" value="ECO:0007669"/>
    <property type="project" value="UniProtKB-ARBA"/>
</dbReference>
<evidence type="ECO:0000256" key="2">
    <source>
        <dbReference type="ARBA" id="ARBA00022692"/>
    </source>
</evidence>
<evidence type="ECO:0000256" key="5">
    <source>
        <dbReference type="SAM" id="MobiDB-lite"/>
    </source>
</evidence>
<feature type="chain" id="PRO_5016108875" description="Mid2 domain-containing protein" evidence="7">
    <location>
        <begin position="20"/>
        <end position="349"/>
    </location>
</feature>
<dbReference type="OrthoDB" id="3945612at2759"/>